<sequence>MRLKVDNNDIDVLVEEHSRELTTKELMELHCVSQQEVVEESSSGEKVTAKLQFFGAIRVMLKAWETPASCIEKHHPNKEWLCALRIYLSH</sequence>
<dbReference type="AlphaFoldDB" id="A0A4Y2PUS2"/>
<reference evidence="1 2" key="1">
    <citation type="journal article" date="2019" name="Sci. Rep.">
        <title>Orb-weaving spider Araneus ventricosus genome elucidates the spidroin gene catalogue.</title>
        <authorList>
            <person name="Kono N."/>
            <person name="Nakamura H."/>
            <person name="Ohtoshi R."/>
            <person name="Moran D.A.P."/>
            <person name="Shinohara A."/>
            <person name="Yoshida Y."/>
            <person name="Fujiwara M."/>
            <person name="Mori M."/>
            <person name="Tomita M."/>
            <person name="Arakawa K."/>
        </authorList>
    </citation>
    <scope>NUCLEOTIDE SEQUENCE [LARGE SCALE GENOMIC DNA]</scope>
</reference>
<gene>
    <name evidence="1" type="ORF">AVEN_216337_1</name>
</gene>
<protein>
    <submittedName>
        <fullName evidence="1">Uncharacterized protein</fullName>
    </submittedName>
</protein>
<dbReference type="Proteomes" id="UP000499080">
    <property type="component" value="Unassembled WGS sequence"/>
</dbReference>
<keyword evidence="2" id="KW-1185">Reference proteome</keyword>
<dbReference type="EMBL" id="BGPR01012189">
    <property type="protein sequence ID" value="GBN54969.1"/>
    <property type="molecule type" value="Genomic_DNA"/>
</dbReference>
<comment type="caution">
    <text evidence="1">The sequence shown here is derived from an EMBL/GenBank/DDBJ whole genome shotgun (WGS) entry which is preliminary data.</text>
</comment>
<evidence type="ECO:0000313" key="1">
    <source>
        <dbReference type="EMBL" id="GBN54969.1"/>
    </source>
</evidence>
<organism evidence="1 2">
    <name type="scientific">Araneus ventricosus</name>
    <name type="common">Orbweaver spider</name>
    <name type="synonym">Epeira ventricosa</name>
    <dbReference type="NCBI Taxonomy" id="182803"/>
    <lineage>
        <taxon>Eukaryota</taxon>
        <taxon>Metazoa</taxon>
        <taxon>Ecdysozoa</taxon>
        <taxon>Arthropoda</taxon>
        <taxon>Chelicerata</taxon>
        <taxon>Arachnida</taxon>
        <taxon>Araneae</taxon>
        <taxon>Araneomorphae</taxon>
        <taxon>Entelegynae</taxon>
        <taxon>Araneoidea</taxon>
        <taxon>Araneidae</taxon>
        <taxon>Araneus</taxon>
    </lineage>
</organism>
<dbReference type="OrthoDB" id="7607518at2759"/>
<proteinExistence type="predicted"/>
<accession>A0A4Y2PUS2</accession>
<name>A0A4Y2PUS2_ARAVE</name>
<evidence type="ECO:0000313" key="2">
    <source>
        <dbReference type="Proteomes" id="UP000499080"/>
    </source>
</evidence>